<protein>
    <submittedName>
        <fullName evidence="1">Uncharacterized protein</fullName>
    </submittedName>
</protein>
<keyword evidence="2" id="KW-1185">Reference proteome</keyword>
<evidence type="ECO:0000313" key="1">
    <source>
        <dbReference type="Ensembl" id="ENSACDP00005018233.1"/>
    </source>
</evidence>
<reference evidence="1" key="1">
    <citation type="submission" date="2025-08" db="UniProtKB">
        <authorList>
            <consortium name="Ensembl"/>
        </authorList>
    </citation>
    <scope>IDENTIFICATION</scope>
</reference>
<dbReference type="SUPFAM" id="SSF50998">
    <property type="entry name" value="Quinoprotein alcohol dehydrogenase-like"/>
    <property type="match status" value="1"/>
</dbReference>
<dbReference type="Ensembl" id="ENSACDT00005021877.1">
    <property type="protein sequence ID" value="ENSACDP00005018233.1"/>
    <property type="gene ID" value="ENSACDG00005013286.1"/>
</dbReference>
<organism evidence="1 2">
    <name type="scientific">Anser cygnoides</name>
    <name type="common">Swan goose</name>
    <dbReference type="NCBI Taxonomy" id="8845"/>
    <lineage>
        <taxon>Eukaryota</taxon>
        <taxon>Metazoa</taxon>
        <taxon>Chordata</taxon>
        <taxon>Craniata</taxon>
        <taxon>Vertebrata</taxon>
        <taxon>Euteleostomi</taxon>
        <taxon>Archelosauria</taxon>
        <taxon>Archosauria</taxon>
        <taxon>Dinosauria</taxon>
        <taxon>Saurischia</taxon>
        <taxon>Theropoda</taxon>
        <taxon>Coelurosauria</taxon>
        <taxon>Aves</taxon>
        <taxon>Neognathae</taxon>
        <taxon>Galloanserae</taxon>
        <taxon>Anseriformes</taxon>
        <taxon>Anatidae</taxon>
        <taxon>Anserinae</taxon>
        <taxon>Anser</taxon>
    </lineage>
</organism>
<name>A0A8B9EBH2_ANSCY</name>
<reference evidence="1" key="2">
    <citation type="submission" date="2025-09" db="UniProtKB">
        <authorList>
            <consortium name="Ensembl"/>
        </authorList>
    </citation>
    <scope>IDENTIFICATION</scope>
</reference>
<accession>A0A8B9EBH2</accession>
<dbReference type="Proteomes" id="UP000694521">
    <property type="component" value="Unplaced"/>
</dbReference>
<proteinExistence type="predicted"/>
<dbReference type="InterPro" id="IPR011047">
    <property type="entry name" value="Quinoprotein_ADH-like_sf"/>
</dbReference>
<sequence>ALKGINPSPGNSAVTVPETLLFISTLDGNLHAVSKSTGDIKWTLKDDPILQVPVYVAEPAFLPDPNDGSLYILGGKNKEGLMVSSAAGGCLHPTRPSLLSRGWAGQARGVRWLLLALVTLVVSA</sequence>
<evidence type="ECO:0000313" key="2">
    <source>
        <dbReference type="Proteomes" id="UP000694521"/>
    </source>
</evidence>
<dbReference type="InterPro" id="IPR018391">
    <property type="entry name" value="PQQ_b-propeller_rpt"/>
</dbReference>
<dbReference type="Gene3D" id="2.40.128.630">
    <property type="match status" value="1"/>
</dbReference>
<dbReference type="AlphaFoldDB" id="A0A8B9EBH2"/>
<dbReference type="SMART" id="SM00564">
    <property type="entry name" value="PQQ"/>
    <property type="match status" value="1"/>
</dbReference>